<name>A0A8H7PD67_MORIS</name>
<keyword evidence="7 9" id="KW-1015">Disulfide bond</keyword>
<dbReference type="PANTHER" id="PTHR47966:SF51">
    <property type="entry name" value="BETA-SITE APP-CLEAVING ENZYME, ISOFORM A-RELATED"/>
    <property type="match status" value="1"/>
</dbReference>
<dbReference type="Gene3D" id="2.40.70.10">
    <property type="entry name" value="Acid Proteases"/>
    <property type="match status" value="2"/>
</dbReference>
<evidence type="ECO:0000256" key="10">
    <source>
        <dbReference type="RuleBase" id="RU000454"/>
    </source>
</evidence>
<dbReference type="PANTHER" id="PTHR47966">
    <property type="entry name" value="BETA-SITE APP-CLEAVING ENZYME, ISOFORM A-RELATED"/>
    <property type="match status" value="1"/>
</dbReference>
<keyword evidence="3 11" id="KW-0732">Signal</keyword>
<evidence type="ECO:0000256" key="9">
    <source>
        <dbReference type="PIRSR" id="PIRSR601461-2"/>
    </source>
</evidence>
<feature type="domain" description="Peptidase A1" evidence="12">
    <location>
        <begin position="58"/>
        <end position="402"/>
    </location>
</feature>
<reference evidence="13" key="1">
    <citation type="submission" date="2020-12" db="EMBL/GenBank/DDBJ databases">
        <title>Metabolic potential, ecology and presence of endohyphal bacteria is reflected in genomic diversity of Mucoromycotina.</title>
        <authorList>
            <person name="Muszewska A."/>
            <person name="Okrasinska A."/>
            <person name="Steczkiewicz K."/>
            <person name="Drgas O."/>
            <person name="Orlowska M."/>
            <person name="Perlinska-Lenart U."/>
            <person name="Aleksandrzak-Piekarczyk T."/>
            <person name="Szatraj K."/>
            <person name="Zielenkiewicz U."/>
            <person name="Pilsyk S."/>
            <person name="Malc E."/>
            <person name="Mieczkowski P."/>
            <person name="Kruszewska J.S."/>
            <person name="Biernat P."/>
            <person name="Pawlowska J."/>
        </authorList>
    </citation>
    <scope>NUCLEOTIDE SEQUENCE</scope>
    <source>
        <strain evidence="13">WA0000067209</strain>
    </source>
</reference>
<evidence type="ECO:0000256" key="11">
    <source>
        <dbReference type="SAM" id="SignalP"/>
    </source>
</evidence>
<proteinExistence type="inferred from homology"/>
<evidence type="ECO:0000256" key="4">
    <source>
        <dbReference type="ARBA" id="ARBA00022750"/>
    </source>
</evidence>
<comment type="caution">
    <text evidence="13">The sequence shown here is derived from an EMBL/GenBank/DDBJ whole genome shotgun (WGS) entry which is preliminary data.</text>
</comment>
<protein>
    <recommendedName>
        <fullName evidence="12">Peptidase A1 domain-containing protein</fullName>
    </recommendedName>
</protein>
<evidence type="ECO:0000259" key="12">
    <source>
        <dbReference type="PROSITE" id="PS51767"/>
    </source>
</evidence>
<feature type="signal peptide" evidence="11">
    <location>
        <begin position="1"/>
        <end position="21"/>
    </location>
</feature>
<dbReference type="GO" id="GO:0004190">
    <property type="term" value="F:aspartic-type endopeptidase activity"/>
    <property type="evidence" value="ECO:0007669"/>
    <property type="project" value="UniProtKB-KW"/>
</dbReference>
<feature type="active site" evidence="8">
    <location>
        <position position="281"/>
    </location>
</feature>
<dbReference type="CDD" id="cd05471">
    <property type="entry name" value="pepsin_like"/>
    <property type="match status" value="1"/>
</dbReference>
<comment type="similarity">
    <text evidence="1 10">Belongs to the peptidase A1 family.</text>
</comment>
<keyword evidence="5 10" id="KW-0378">Hydrolase</keyword>
<keyword evidence="6" id="KW-0865">Zymogen</keyword>
<evidence type="ECO:0000256" key="8">
    <source>
        <dbReference type="PIRSR" id="PIRSR601461-1"/>
    </source>
</evidence>
<dbReference type="InterPro" id="IPR034164">
    <property type="entry name" value="Pepsin-like_dom"/>
</dbReference>
<dbReference type="AlphaFoldDB" id="A0A8H7PD67"/>
<dbReference type="PRINTS" id="PR00792">
    <property type="entry name" value="PEPSIN"/>
</dbReference>
<dbReference type="InterPro" id="IPR001969">
    <property type="entry name" value="Aspartic_peptidase_AS"/>
</dbReference>
<feature type="disulfide bond" evidence="9">
    <location>
        <begin position="89"/>
        <end position="95"/>
    </location>
</feature>
<dbReference type="Proteomes" id="UP000654370">
    <property type="component" value="Unassembled WGS sequence"/>
</dbReference>
<dbReference type="SUPFAM" id="SSF50630">
    <property type="entry name" value="Acid proteases"/>
    <property type="match status" value="1"/>
</dbReference>
<dbReference type="PROSITE" id="PS00141">
    <property type="entry name" value="ASP_PROTEASE"/>
    <property type="match status" value="1"/>
</dbReference>
<sequence>MYFSVLYTSAIAAILAFGVEAAPAPKAFSFPLRTGHTKSLTKRGAASHPLWNSAPISYLIDVEIGTPSQTFTVVFDTGSSDLWVPSMKCTNETGCPGARFDQSQSSTFKSTSNPFNIEYAIGSDNGTYAQDVVKIGPFSVQNQAFALVDSSANSTKSPASHPYMDGILGMGWDTATYGSIHNFQYSPFMYSLWSTGQIPTFSYAVHLGGLYSRGYSGTITFGGIDSSLFTGDLQFLKAEPEPTPDGSTRYLHWTTYAQTFKLTQANKAFSFSDGPTLVAFDTGSTFTNLPTDIVEGILDEIAPNEYQQVTNISYTVPCSLLNSTETLEIQFPNGKDVSSSPITVTIPLKEMIAGVAYEQTNTCLFGISSSPIATNPIYLLGDTVLRHLYLNFDFTHREIGIAQAVIADDSPYYFNVTDFQ</sequence>
<organism evidence="13 14">
    <name type="scientific">Mortierella isabellina</name>
    <name type="common">Filamentous fungus</name>
    <name type="synonym">Umbelopsis isabellina</name>
    <dbReference type="NCBI Taxonomy" id="91625"/>
    <lineage>
        <taxon>Eukaryota</taxon>
        <taxon>Fungi</taxon>
        <taxon>Fungi incertae sedis</taxon>
        <taxon>Mucoromycota</taxon>
        <taxon>Mucoromycotina</taxon>
        <taxon>Umbelopsidomycetes</taxon>
        <taxon>Umbelopsidales</taxon>
        <taxon>Umbelopsidaceae</taxon>
        <taxon>Umbelopsis</taxon>
    </lineage>
</organism>
<dbReference type="FunFam" id="2.40.70.10:FF:000008">
    <property type="entry name" value="Cathepsin D"/>
    <property type="match status" value="1"/>
</dbReference>
<evidence type="ECO:0000256" key="7">
    <source>
        <dbReference type="ARBA" id="ARBA00023157"/>
    </source>
</evidence>
<evidence type="ECO:0000313" key="14">
    <source>
        <dbReference type="Proteomes" id="UP000654370"/>
    </source>
</evidence>
<dbReference type="GO" id="GO:0006508">
    <property type="term" value="P:proteolysis"/>
    <property type="evidence" value="ECO:0007669"/>
    <property type="project" value="UniProtKB-KW"/>
</dbReference>
<evidence type="ECO:0000313" key="13">
    <source>
        <dbReference type="EMBL" id="KAG2171708.1"/>
    </source>
</evidence>
<keyword evidence="14" id="KW-1185">Reference proteome</keyword>
<evidence type="ECO:0000256" key="2">
    <source>
        <dbReference type="ARBA" id="ARBA00022670"/>
    </source>
</evidence>
<dbReference type="EMBL" id="JAEPQZ010000019">
    <property type="protein sequence ID" value="KAG2171708.1"/>
    <property type="molecule type" value="Genomic_DNA"/>
</dbReference>
<dbReference type="Pfam" id="PF00026">
    <property type="entry name" value="Asp"/>
    <property type="match status" value="1"/>
</dbReference>
<dbReference type="InterPro" id="IPR033121">
    <property type="entry name" value="PEPTIDASE_A1"/>
</dbReference>
<keyword evidence="2 10" id="KW-0645">Protease</keyword>
<evidence type="ECO:0000256" key="1">
    <source>
        <dbReference type="ARBA" id="ARBA00007447"/>
    </source>
</evidence>
<dbReference type="OrthoDB" id="771136at2759"/>
<feature type="chain" id="PRO_5034970715" description="Peptidase A1 domain-containing protein" evidence="11">
    <location>
        <begin position="22"/>
        <end position="420"/>
    </location>
</feature>
<evidence type="ECO:0000256" key="6">
    <source>
        <dbReference type="ARBA" id="ARBA00023145"/>
    </source>
</evidence>
<accession>A0A8H7PD67</accession>
<dbReference type="PROSITE" id="PS51767">
    <property type="entry name" value="PEPTIDASE_A1"/>
    <property type="match status" value="1"/>
</dbReference>
<feature type="active site" evidence="8">
    <location>
        <position position="76"/>
    </location>
</feature>
<dbReference type="InterPro" id="IPR021109">
    <property type="entry name" value="Peptidase_aspartic_dom_sf"/>
</dbReference>
<evidence type="ECO:0000256" key="5">
    <source>
        <dbReference type="ARBA" id="ARBA00022801"/>
    </source>
</evidence>
<evidence type="ECO:0000256" key="3">
    <source>
        <dbReference type="ARBA" id="ARBA00022729"/>
    </source>
</evidence>
<gene>
    <name evidence="13" type="ORF">INT43_008088</name>
</gene>
<dbReference type="InterPro" id="IPR001461">
    <property type="entry name" value="Aspartic_peptidase_A1"/>
</dbReference>
<keyword evidence="4 10" id="KW-0064">Aspartyl protease</keyword>